<organism evidence="3 4">
    <name type="scientific">Rhodococcus sovatensis</name>
    <dbReference type="NCBI Taxonomy" id="1805840"/>
    <lineage>
        <taxon>Bacteria</taxon>
        <taxon>Bacillati</taxon>
        <taxon>Actinomycetota</taxon>
        <taxon>Actinomycetes</taxon>
        <taxon>Mycobacteriales</taxon>
        <taxon>Nocardiaceae</taxon>
        <taxon>Rhodococcus</taxon>
    </lineage>
</organism>
<dbReference type="EMBL" id="CP147846">
    <property type="protein sequence ID" value="WXG69568.1"/>
    <property type="molecule type" value="Genomic_DNA"/>
</dbReference>
<evidence type="ECO:0000259" key="2">
    <source>
        <dbReference type="Pfam" id="PF09990"/>
    </source>
</evidence>
<keyword evidence="1" id="KW-1133">Transmembrane helix</keyword>
<evidence type="ECO:0000313" key="4">
    <source>
        <dbReference type="Proteomes" id="UP001432000"/>
    </source>
</evidence>
<name>A0ABZ2PNV9_9NOCA</name>
<reference evidence="3 4" key="1">
    <citation type="submission" date="2024-03" db="EMBL/GenBank/DDBJ databases">
        <title>Natural products discovery in diverse microorganisms through a two-stage MS feature dereplication strategy.</title>
        <authorList>
            <person name="Zhang R."/>
        </authorList>
    </citation>
    <scope>NUCLEOTIDE SEQUENCE [LARGE SCALE GENOMIC DNA]</scope>
    <source>
        <strain evidence="3 4">18930</strain>
    </source>
</reference>
<keyword evidence="1" id="KW-0812">Transmembrane</keyword>
<dbReference type="Pfam" id="PF09990">
    <property type="entry name" value="DUF2231"/>
    <property type="match status" value="1"/>
</dbReference>
<dbReference type="InterPro" id="IPR019251">
    <property type="entry name" value="DUF2231_TM"/>
</dbReference>
<keyword evidence="1" id="KW-0472">Membrane</keyword>
<proteinExistence type="predicted"/>
<dbReference type="Proteomes" id="UP001432000">
    <property type="component" value="Chromosome"/>
</dbReference>
<protein>
    <submittedName>
        <fullName evidence="3">DUF2231 domain-containing protein</fullName>
    </submittedName>
</protein>
<evidence type="ECO:0000313" key="3">
    <source>
        <dbReference type="EMBL" id="WXG69568.1"/>
    </source>
</evidence>
<evidence type="ECO:0000256" key="1">
    <source>
        <dbReference type="SAM" id="Phobius"/>
    </source>
</evidence>
<feature type="transmembrane region" description="Helical" evidence="1">
    <location>
        <begin position="109"/>
        <end position="129"/>
    </location>
</feature>
<gene>
    <name evidence="3" type="ORF">WDS16_03155</name>
</gene>
<feature type="transmembrane region" description="Helical" evidence="1">
    <location>
        <begin position="141"/>
        <end position="162"/>
    </location>
</feature>
<feature type="domain" description="DUF2231" evidence="2">
    <location>
        <begin position="46"/>
        <end position="163"/>
    </location>
</feature>
<dbReference type="RefSeq" id="WP_338890424.1">
    <property type="nucleotide sequence ID" value="NZ_CP147846.1"/>
</dbReference>
<keyword evidence="4" id="KW-1185">Reference proteome</keyword>
<accession>A0ABZ2PNV9</accession>
<sequence length="177" mass="18021">MSLPGVMNSLESASFLDKESDAVHRIIKPALDGSAIGGVLRGSFVGHPIHPALVNVTVGAWTSAVVLDLAGSEPTAARRLIGLGLASAPPTLATGWADWSTRGPRARRVGLIHAATNAAGLFLFLGSFLRRRTRTDAVAKGLAIAGLGAAGLGGVIGGHLAYSVTEDQSSVGAHRAE</sequence>